<protein>
    <submittedName>
        <fullName evidence="8">MFS transporter</fullName>
    </submittedName>
</protein>
<organism evidence="8 9">
    <name type="scientific">Taishania pollutisoli</name>
    <dbReference type="NCBI Taxonomy" id="2766479"/>
    <lineage>
        <taxon>Bacteria</taxon>
        <taxon>Pseudomonadati</taxon>
        <taxon>Bacteroidota</taxon>
        <taxon>Flavobacteriia</taxon>
        <taxon>Flavobacteriales</taxon>
        <taxon>Crocinitomicaceae</taxon>
        <taxon>Taishania</taxon>
    </lineage>
</organism>
<dbReference type="Pfam" id="PF05977">
    <property type="entry name" value="MFS_3"/>
    <property type="match status" value="1"/>
</dbReference>
<feature type="transmembrane region" description="Helical" evidence="7">
    <location>
        <begin position="80"/>
        <end position="100"/>
    </location>
</feature>
<dbReference type="InterPro" id="IPR010290">
    <property type="entry name" value="TM_effector"/>
</dbReference>
<comment type="subcellular location">
    <subcellularLocation>
        <location evidence="1">Cell membrane</location>
        <topology evidence="1">Multi-pass membrane protein</topology>
    </subcellularLocation>
</comment>
<keyword evidence="9" id="KW-1185">Reference proteome</keyword>
<dbReference type="AlphaFoldDB" id="A0A8J6TZ02"/>
<evidence type="ECO:0000256" key="4">
    <source>
        <dbReference type="ARBA" id="ARBA00022692"/>
    </source>
</evidence>
<accession>A0A8J6TZ02</accession>
<feature type="transmembrane region" description="Helical" evidence="7">
    <location>
        <begin position="150"/>
        <end position="173"/>
    </location>
</feature>
<feature type="transmembrane region" description="Helical" evidence="7">
    <location>
        <begin position="270"/>
        <end position="289"/>
    </location>
</feature>
<evidence type="ECO:0000256" key="5">
    <source>
        <dbReference type="ARBA" id="ARBA00022989"/>
    </source>
</evidence>
<feature type="transmembrane region" description="Helical" evidence="7">
    <location>
        <begin position="17"/>
        <end position="36"/>
    </location>
</feature>
<dbReference type="InterPro" id="IPR036259">
    <property type="entry name" value="MFS_trans_sf"/>
</dbReference>
<keyword evidence="6 7" id="KW-0472">Membrane</keyword>
<comment type="caution">
    <text evidence="8">The sequence shown here is derived from an EMBL/GenBank/DDBJ whole genome shotgun (WGS) entry which is preliminary data.</text>
</comment>
<evidence type="ECO:0000256" key="6">
    <source>
        <dbReference type="ARBA" id="ARBA00023136"/>
    </source>
</evidence>
<evidence type="ECO:0000313" key="8">
    <source>
        <dbReference type="EMBL" id="MBC9811498.1"/>
    </source>
</evidence>
<dbReference type="Gene3D" id="1.20.1250.20">
    <property type="entry name" value="MFS general substrate transporter like domains"/>
    <property type="match status" value="1"/>
</dbReference>
<dbReference type="RefSeq" id="WP_163491848.1">
    <property type="nucleotide sequence ID" value="NZ_JACVEL010000002.1"/>
</dbReference>
<dbReference type="GO" id="GO:0005886">
    <property type="term" value="C:plasma membrane"/>
    <property type="evidence" value="ECO:0007669"/>
    <property type="project" value="UniProtKB-SubCell"/>
</dbReference>
<keyword evidence="3" id="KW-1003">Cell membrane</keyword>
<evidence type="ECO:0000313" key="9">
    <source>
        <dbReference type="Proteomes" id="UP000652681"/>
    </source>
</evidence>
<feature type="transmembrane region" description="Helical" evidence="7">
    <location>
        <begin position="220"/>
        <end position="250"/>
    </location>
</feature>
<keyword evidence="4 7" id="KW-0812">Transmembrane</keyword>
<feature type="transmembrane region" description="Helical" evidence="7">
    <location>
        <begin position="48"/>
        <end position="68"/>
    </location>
</feature>
<reference evidence="8" key="1">
    <citation type="submission" date="2020-09" db="EMBL/GenBank/DDBJ databases">
        <title>Taishania pollutisoli gen. nov., sp. nov., Isolated from Tetrabromobisphenol A-Contaminated Soil.</title>
        <authorList>
            <person name="Chen Q."/>
        </authorList>
    </citation>
    <scope>NUCLEOTIDE SEQUENCE</scope>
    <source>
        <strain evidence="8">CZZ-1</strain>
    </source>
</reference>
<dbReference type="PANTHER" id="PTHR23513">
    <property type="entry name" value="INTEGRAL MEMBRANE EFFLUX PROTEIN-RELATED"/>
    <property type="match status" value="1"/>
</dbReference>
<keyword evidence="5 7" id="KW-1133">Transmembrane helix</keyword>
<proteinExistence type="predicted"/>
<dbReference type="SUPFAM" id="SSF103473">
    <property type="entry name" value="MFS general substrate transporter"/>
    <property type="match status" value="1"/>
</dbReference>
<evidence type="ECO:0000256" key="3">
    <source>
        <dbReference type="ARBA" id="ARBA00022475"/>
    </source>
</evidence>
<sequence>MATVDPYAALKFKEFRYFLLVRLALVFGWSMQFIIIEWEVYSMTKDAFSLGLIGLMEIVPALSMALFAGHIVDQKEKRGLLMKCIIAFSCISFLLFLLTIPSIQQSLSKNQVLWGIYGLVFAGGIVRSFIGPSIFSLISLIVPKKVYPNAATWSSSTWQIGAVGGPAVGGLAIHVFGVHWSLCIVFGFALIALMALTRIPKQPVLNKKIGEPVMESLRKGLAFVFQTKAILGALTLDMIAVLFGGAIALLPVFAQDILEVGSQGFGFLRAAPAVGAFLTLIATAYIPIARNAGKKLLIAVFLFGLCIIAFGLSDIFWISLLALFLSGIADGVSVVIRQTILQLKAPDDMKGRVSSVNSMFVGSSNELGAFESGVAARLLGPVAAVVFGGCMTLLTVGVTAISSPTFRRLDLTKDMEEHGNS</sequence>
<keyword evidence="2" id="KW-0813">Transport</keyword>
<evidence type="ECO:0000256" key="2">
    <source>
        <dbReference type="ARBA" id="ARBA00022448"/>
    </source>
</evidence>
<feature type="transmembrane region" description="Helical" evidence="7">
    <location>
        <begin position="112"/>
        <end position="138"/>
    </location>
</feature>
<dbReference type="CDD" id="cd06173">
    <property type="entry name" value="MFS_MefA_like"/>
    <property type="match status" value="1"/>
</dbReference>
<feature type="transmembrane region" description="Helical" evidence="7">
    <location>
        <begin position="296"/>
        <end position="325"/>
    </location>
</feature>
<feature type="transmembrane region" description="Helical" evidence="7">
    <location>
        <begin position="378"/>
        <end position="401"/>
    </location>
</feature>
<evidence type="ECO:0000256" key="1">
    <source>
        <dbReference type="ARBA" id="ARBA00004651"/>
    </source>
</evidence>
<gene>
    <name evidence="8" type="ORF">H9Y05_03330</name>
</gene>
<evidence type="ECO:0000256" key="7">
    <source>
        <dbReference type="SAM" id="Phobius"/>
    </source>
</evidence>
<dbReference type="PANTHER" id="PTHR23513:SF9">
    <property type="entry name" value="ENTEROBACTIN EXPORTER ENTS"/>
    <property type="match status" value="1"/>
</dbReference>
<feature type="transmembrane region" description="Helical" evidence="7">
    <location>
        <begin position="179"/>
        <end position="199"/>
    </location>
</feature>
<dbReference type="EMBL" id="JACVEL010000002">
    <property type="protein sequence ID" value="MBC9811498.1"/>
    <property type="molecule type" value="Genomic_DNA"/>
</dbReference>
<dbReference type="Proteomes" id="UP000652681">
    <property type="component" value="Unassembled WGS sequence"/>
</dbReference>
<name>A0A8J6TZ02_9FLAO</name>